<comment type="function">
    <text evidence="9">Part of the tripartite ATP-independent periplasmic (TRAP) transport system.</text>
</comment>
<keyword evidence="3" id="KW-1003">Cell membrane</keyword>
<sequence length="188" mass="21109">MESVRPSPAGKGAAIPPPFRIANACLDGAANVFAVVTELMIFAMLAINAANIVVRNLGFSSLLWVWPWTGVLMIWSVFIAFFVMYRRDMDIRLTFVVQRFAPRTRKILKVFGNLVGLVVVFVILLEVPQILQRQRGVIELVGLQRYWLSVPLILSSALLFLHFILETVGVLLGYESSEFPEDDGANQW</sequence>
<comment type="similarity">
    <text evidence="8 9">Belongs to the TRAP transporter small permease family.</text>
</comment>
<dbReference type="GO" id="GO:0015740">
    <property type="term" value="P:C4-dicarboxylate transport"/>
    <property type="evidence" value="ECO:0007669"/>
    <property type="project" value="TreeGrafter"/>
</dbReference>
<comment type="subcellular location">
    <subcellularLocation>
        <location evidence="1 9">Cell inner membrane</location>
        <topology evidence="1 9">Multi-pass membrane protein</topology>
    </subcellularLocation>
</comment>
<dbReference type="PANTHER" id="PTHR35011">
    <property type="entry name" value="2,3-DIKETO-L-GULONATE TRAP TRANSPORTER SMALL PERMEASE PROTEIN YIAM"/>
    <property type="match status" value="1"/>
</dbReference>
<gene>
    <name evidence="11" type="ORF">NOF55_07715</name>
</gene>
<evidence type="ECO:0000256" key="6">
    <source>
        <dbReference type="ARBA" id="ARBA00022989"/>
    </source>
</evidence>
<evidence type="ECO:0000256" key="9">
    <source>
        <dbReference type="RuleBase" id="RU369079"/>
    </source>
</evidence>
<keyword evidence="4 9" id="KW-0997">Cell inner membrane</keyword>
<dbReference type="InterPro" id="IPR007387">
    <property type="entry name" value="TRAP_DctQ"/>
</dbReference>
<evidence type="ECO:0000256" key="3">
    <source>
        <dbReference type="ARBA" id="ARBA00022475"/>
    </source>
</evidence>
<keyword evidence="7 9" id="KW-0472">Membrane</keyword>
<name>A0AAE3MZ57_9HYPH</name>
<dbReference type="GO" id="GO:0022857">
    <property type="term" value="F:transmembrane transporter activity"/>
    <property type="evidence" value="ECO:0007669"/>
    <property type="project" value="UniProtKB-UniRule"/>
</dbReference>
<dbReference type="EMBL" id="JANFPI010000002">
    <property type="protein sequence ID" value="MCX8996991.1"/>
    <property type="molecule type" value="Genomic_DNA"/>
</dbReference>
<keyword evidence="6 9" id="KW-1133">Transmembrane helix</keyword>
<comment type="caution">
    <text evidence="11">The sequence shown here is derived from an EMBL/GenBank/DDBJ whole genome shotgun (WGS) entry which is preliminary data.</text>
</comment>
<feature type="transmembrane region" description="Helical" evidence="9">
    <location>
        <begin position="65"/>
        <end position="85"/>
    </location>
</feature>
<keyword evidence="12" id="KW-1185">Reference proteome</keyword>
<dbReference type="GO" id="GO:0005886">
    <property type="term" value="C:plasma membrane"/>
    <property type="evidence" value="ECO:0007669"/>
    <property type="project" value="UniProtKB-SubCell"/>
</dbReference>
<feature type="transmembrane region" description="Helical" evidence="9">
    <location>
        <begin position="106"/>
        <end position="125"/>
    </location>
</feature>
<evidence type="ECO:0000256" key="1">
    <source>
        <dbReference type="ARBA" id="ARBA00004429"/>
    </source>
</evidence>
<feature type="domain" description="Tripartite ATP-independent periplasmic transporters DctQ component" evidence="10">
    <location>
        <begin position="44"/>
        <end position="170"/>
    </location>
</feature>
<feature type="transmembrane region" description="Helical" evidence="9">
    <location>
        <begin position="145"/>
        <end position="165"/>
    </location>
</feature>
<dbReference type="Proteomes" id="UP001208771">
    <property type="component" value="Unassembled WGS sequence"/>
</dbReference>
<evidence type="ECO:0000256" key="4">
    <source>
        <dbReference type="ARBA" id="ARBA00022519"/>
    </source>
</evidence>
<dbReference type="RefSeq" id="WP_306410761.1">
    <property type="nucleotide sequence ID" value="NZ_JANFPI010000002.1"/>
</dbReference>
<dbReference type="Pfam" id="PF04290">
    <property type="entry name" value="DctQ"/>
    <property type="match status" value="1"/>
</dbReference>
<evidence type="ECO:0000259" key="10">
    <source>
        <dbReference type="Pfam" id="PF04290"/>
    </source>
</evidence>
<dbReference type="InterPro" id="IPR055348">
    <property type="entry name" value="DctQ"/>
</dbReference>
<proteinExistence type="inferred from homology"/>
<dbReference type="PANTHER" id="PTHR35011:SF2">
    <property type="entry name" value="2,3-DIKETO-L-GULONATE TRAP TRANSPORTER SMALL PERMEASE PROTEIN YIAM"/>
    <property type="match status" value="1"/>
</dbReference>
<evidence type="ECO:0000313" key="11">
    <source>
        <dbReference type="EMBL" id="MCX8996991.1"/>
    </source>
</evidence>
<protein>
    <recommendedName>
        <fullName evidence="9">TRAP transporter small permease protein</fullName>
    </recommendedName>
</protein>
<feature type="transmembrane region" description="Helical" evidence="9">
    <location>
        <begin position="29"/>
        <end position="53"/>
    </location>
</feature>
<evidence type="ECO:0000256" key="8">
    <source>
        <dbReference type="ARBA" id="ARBA00038436"/>
    </source>
</evidence>
<evidence type="ECO:0000256" key="2">
    <source>
        <dbReference type="ARBA" id="ARBA00022448"/>
    </source>
</evidence>
<evidence type="ECO:0000256" key="5">
    <source>
        <dbReference type="ARBA" id="ARBA00022692"/>
    </source>
</evidence>
<keyword evidence="2 9" id="KW-0813">Transport</keyword>
<comment type="subunit">
    <text evidence="9">The complex comprises the extracytoplasmic solute receptor protein and the two transmembrane proteins.</text>
</comment>
<evidence type="ECO:0000313" key="12">
    <source>
        <dbReference type="Proteomes" id="UP001208771"/>
    </source>
</evidence>
<keyword evidence="5 9" id="KW-0812">Transmembrane</keyword>
<accession>A0AAE3MZ57</accession>
<organism evidence="11 12">
    <name type="scientific">Ectorhizobium quercum</name>
    <dbReference type="NCBI Taxonomy" id="2965071"/>
    <lineage>
        <taxon>Bacteria</taxon>
        <taxon>Pseudomonadati</taxon>
        <taxon>Pseudomonadota</taxon>
        <taxon>Alphaproteobacteria</taxon>
        <taxon>Hyphomicrobiales</taxon>
        <taxon>Rhizobiaceae</taxon>
        <taxon>Ectorhizobium</taxon>
    </lineage>
</organism>
<evidence type="ECO:0000256" key="7">
    <source>
        <dbReference type="ARBA" id="ARBA00023136"/>
    </source>
</evidence>
<reference evidence="11" key="1">
    <citation type="submission" date="2022-07" db="EMBL/GenBank/DDBJ databases">
        <title>Ectorhizobium quercum gen.nov., sp. nov.</title>
        <authorList>
            <person name="Ma T."/>
            <person name="Li Y."/>
        </authorList>
    </citation>
    <scope>NUCLEOTIDE SEQUENCE</scope>
    <source>
        <strain evidence="11">BDR2-2</strain>
    </source>
</reference>
<dbReference type="AlphaFoldDB" id="A0AAE3MZ57"/>